<proteinExistence type="predicted"/>
<dbReference type="PROSITE" id="PS51125">
    <property type="entry name" value="NHL"/>
    <property type="match status" value="1"/>
</dbReference>
<dbReference type="GO" id="GO:0000209">
    <property type="term" value="P:protein polyubiquitination"/>
    <property type="evidence" value="ECO:0007669"/>
    <property type="project" value="TreeGrafter"/>
</dbReference>
<dbReference type="GO" id="GO:0061630">
    <property type="term" value="F:ubiquitin protein ligase activity"/>
    <property type="evidence" value="ECO:0007669"/>
    <property type="project" value="TreeGrafter"/>
</dbReference>
<protein>
    <submittedName>
        <fullName evidence="1">Tripartite motif-containing protein 2</fullName>
    </submittedName>
</protein>
<dbReference type="AlphaFoldDB" id="K1PXB0"/>
<dbReference type="PANTHER" id="PTHR24104">
    <property type="entry name" value="E3 UBIQUITIN-PROTEIN LIGASE NHLRC1-RELATED"/>
    <property type="match status" value="1"/>
</dbReference>
<dbReference type="SUPFAM" id="SSF101898">
    <property type="entry name" value="NHL repeat"/>
    <property type="match status" value="1"/>
</dbReference>
<dbReference type="Gene3D" id="2.120.10.30">
    <property type="entry name" value="TolB, C-terminal domain"/>
    <property type="match status" value="2"/>
</dbReference>
<dbReference type="PANTHER" id="PTHR24104:SF59">
    <property type="entry name" value="TRIPARTITE MOTIF-CONTAINING PROTEIN 2-LIKE"/>
    <property type="match status" value="1"/>
</dbReference>
<dbReference type="EMBL" id="JH816758">
    <property type="protein sequence ID" value="EKC23709.1"/>
    <property type="molecule type" value="Genomic_DNA"/>
</dbReference>
<evidence type="ECO:0000313" key="1">
    <source>
        <dbReference type="EMBL" id="EKC23709.1"/>
    </source>
</evidence>
<organism evidence="1">
    <name type="scientific">Magallana gigas</name>
    <name type="common">Pacific oyster</name>
    <name type="synonym">Crassostrea gigas</name>
    <dbReference type="NCBI Taxonomy" id="29159"/>
    <lineage>
        <taxon>Eukaryota</taxon>
        <taxon>Metazoa</taxon>
        <taxon>Spiralia</taxon>
        <taxon>Lophotrochozoa</taxon>
        <taxon>Mollusca</taxon>
        <taxon>Bivalvia</taxon>
        <taxon>Autobranchia</taxon>
        <taxon>Pteriomorphia</taxon>
        <taxon>Ostreida</taxon>
        <taxon>Ostreoidea</taxon>
        <taxon>Ostreidae</taxon>
        <taxon>Magallana</taxon>
    </lineage>
</organism>
<accession>K1PXB0</accession>
<dbReference type="HOGENOM" id="CLU_007742_4_0_1"/>
<gene>
    <name evidence="1" type="ORF">CGI_10016685</name>
</gene>
<dbReference type="InterPro" id="IPR050952">
    <property type="entry name" value="TRIM-NHL_E3_ligases"/>
</dbReference>
<reference evidence="1" key="1">
    <citation type="journal article" date="2012" name="Nature">
        <title>The oyster genome reveals stress adaptation and complexity of shell formation.</title>
        <authorList>
            <person name="Zhang G."/>
            <person name="Fang X."/>
            <person name="Guo X."/>
            <person name="Li L."/>
            <person name="Luo R."/>
            <person name="Xu F."/>
            <person name="Yang P."/>
            <person name="Zhang L."/>
            <person name="Wang X."/>
            <person name="Qi H."/>
            <person name="Xiong Z."/>
            <person name="Que H."/>
            <person name="Xie Y."/>
            <person name="Holland P.W."/>
            <person name="Paps J."/>
            <person name="Zhu Y."/>
            <person name="Wu F."/>
            <person name="Chen Y."/>
            <person name="Wang J."/>
            <person name="Peng C."/>
            <person name="Meng J."/>
            <person name="Yang L."/>
            <person name="Liu J."/>
            <person name="Wen B."/>
            <person name="Zhang N."/>
            <person name="Huang Z."/>
            <person name="Zhu Q."/>
            <person name="Feng Y."/>
            <person name="Mount A."/>
            <person name="Hedgecock D."/>
            <person name="Xu Z."/>
            <person name="Liu Y."/>
            <person name="Domazet-Loso T."/>
            <person name="Du Y."/>
            <person name="Sun X."/>
            <person name="Zhang S."/>
            <person name="Liu B."/>
            <person name="Cheng P."/>
            <person name="Jiang X."/>
            <person name="Li J."/>
            <person name="Fan D."/>
            <person name="Wang W."/>
            <person name="Fu W."/>
            <person name="Wang T."/>
            <person name="Wang B."/>
            <person name="Zhang J."/>
            <person name="Peng Z."/>
            <person name="Li Y."/>
            <person name="Li N."/>
            <person name="Wang J."/>
            <person name="Chen M."/>
            <person name="He Y."/>
            <person name="Tan F."/>
            <person name="Song X."/>
            <person name="Zheng Q."/>
            <person name="Huang R."/>
            <person name="Yang H."/>
            <person name="Du X."/>
            <person name="Chen L."/>
            <person name="Yang M."/>
            <person name="Gaffney P.M."/>
            <person name="Wang S."/>
            <person name="Luo L."/>
            <person name="She Z."/>
            <person name="Ming Y."/>
            <person name="Huang W."/>
            <person name="Zhang S."/>
            <person name="Huang B."/>
            <person name="Zhang Y."/>
            <person name="Qu T."/>
            <person name="Ni P."/>
            <person name="Miao G."/>
            <person name="Wang J."/>
            <person name="Wang Q."/>
            <person name="Steinberg C.E."/>
            <person name="Wang H."/>
            <person name="Li N."/>
            <person name="Qian L."/>
            <person name="Zhang G."/>
            <person name="Li Y."/>
            <person name="Yang H."/>
            <person name="Liu X."/>
            <person name="Wang J."/>
            <person name="Yin Y."/>
            <person name="Wang J."/>
        </authorList>
    </citation>
    <scope>NUCLEOTIDE SEQUENCE [LARGE SCALE GENOMIC DNA]</scope>
    <source>
        <strain evidence="1">05x7-T-G4-1.051#20</strain>
    </source>
</reference>
<dbReference type="InParanoid" id="K1PXB0"/>
<name>K1PXB0_MAGGI</name>
<dbReference type="GO" id="GO:0043161">
    <property type="term" value="P:proteasome-mediated ubiquitin-dependent protein catabolic process"/>
    <property type="evidence" value="ECO:0007669"/>
    <property type="project" value="TreeGrafter"/>
</dbReference>
<dbReference type="InterPro" id="IPR011042">
    <property type="entry name" value="6-blade_b-propeller_TolB-like"/>
</dbReference>
<sequence length="288" mass="32858">MTTKEMEPSLPERSLMDVPQITVTIDTRYQYLYNVTCLNDKELWSLGNDKIMKLYNLNGKLLKSIKTRSGNTPQDITVTKNGDLAYADHNDSTVNIIKNDQIHEAIRLRGWRPLSVCSASAGDDILVIMTSDDYKQTKVVRYSGSEEKQSFQSNDKEQPLFSSGLYNTKYITENKNLDICVCDTDAGAVVALNKSGKLWFKYTGQSTQLPSTKRPFNPHGIATDSRCRILTADYNNKRIHILDFDGAFLRYINNCELDHPCYLCVDTRDNLFVAERSTSKVKKIQYYK</sequence>
<dbReference type="InterPro" id="IPR001258">
    <property type="entry name" value="NHL_repeat"/>
</dbReference>